<dbReference type="OrthoDB" id="8866652at2759"/>
<dbReference type="Gene3D" id="1.10.287.950">
    <property type="entry name" value="Methyl-accepting chemotaxis protein"/>
    <property type="match status" value="1"/>
</dbReference>
<dbReference type="OMA" id="TDIMSFV"/>
<feature type="compositionally biased region" description="Basic residues" evidence="2">
    <location>
        <begin position="241"/>
        <end position="250"/>
    </location>
</feature>
<gene>
    <name evidence="4" type="ORF">OJAV_G00171490</name>
</gene>
<organism evidence="4 5">
    <name type="scientific">Oryzias javanicus</name>
    <name type="common">Javanese ricefish</name>
    <name type="synonym">Aplocheilus javanicus</name>
    <dbReference type="NCBI Taxonomy" id="123683"/>
    <lineage>
        <taxon>Eukaryota</taxon>
        <taxon>Metazoa</taxon>
        <taxon>Chordata</taxon>
        <taxon>Craniata</taxon>
        <taxon>Vertebrata</taxon>
        <taxon>Euteleostomi</taxon>
        <taxon>Actinopterygii</taxon>
        <taxon>Neopterygii</taxon>
        <taxon>Teleostei</taxon>
        <taxon>Neoteleostei</taxon>
        <taxon>Acanthomorphata</taxon>
        <taxon>Ovalentaria</taxon>
        <taxon>Atherinomorphae</taxon>
        <taxon>Beloniformes</taxon>
        <taxon>Adrianichthyidae</taxon>
        <taxon>Oryziinae</taxon>
        <taxon>Oryzias</taxon>
    </lineage>
</organism>
<dbReference type="AlphaFoldDB" id="A0A3S2M7D9"/>
<keyword evidence="3" id="KW-0732">Signal</keyword>
<sequence length="250" mass="28599">MRLSGFFLFVLLAGACIPAICDKKTPQPRFASMQDIPLLANGLLQLGQRMRDFVQKTKGQINDIFKKLSNFDHSFSQLSTLTSKIEEEEEELKKRMGVLTTHTEEIMYLSEESSAKMQRILQERDQLQSKVERLEEKLSRQSLGLMTDMQVAEINSLRSVIHSQEESISALLEAMKEQSDQLFSQRMKIKILEDKLTNYTSVQNTLEKKNVLNSEDPTPIPHLPPGASSGTRMDNTPRRLLSNKRNRKKS</sequence>
<accession>A0A3S2M7D9</accession>
<feature type="region of interest" description="Disordered" evidence="2">
    <location>
        <begin position="209"/>
        <end position="250"/>
    </location>
</feature>
<keyword evidence="5" id="KW-1185">Reference proteome</keyword>
<evidence type="ECO:0000256" key="3">
    <source>
        <dbReference type="SAM" id="SignalP"/>
    </source>
</evidence>
<dbReference type="GO" id="GO:0070328">
    <property type="term" value="P:triglyceride homeostasis"/>
    <property type="evidence" value="ECO:0007669"/>
    <property type="project" value="InterPro"/>
</dbReference>
<proteinExistence type="predicted"/>
<dbReference type="EMBL" id="CM012453">
    <property type="protein sequence ID" value="RVE61521.1"/>
    <property type="molecule type" value="Genomic_DNA"/>
</dbReference>
<name>A0A3S2M7D9_ORYJA</name>
<protein>
    <submittedName>
        <fullName evidence="4">Uncharacterized protein</fullName>
    </submittedName>
</protein>
<keyword evidence="1" id="KW-0175">Coiled coil</keyword>
<evidence type="ECO:0000256" key="2">
    <source>
        <dbReference type="SAM" id="MobiDB-lite"/>
    </source>
</evidence>
<feature type="signal peptide" evidence="3">
    <location>
        <begin position="1"/>
        <end position="21"/>
    </location>
</feature>
<evidence type="ECO:0000313" key="5">
    <source>
        <dbReference type="Proteomes" id="UP000283210"/>
    </source>
</evidence>
<evidence type="ECO:0000313" key="4">
    <source>
        <dbReference type="EMBL" id="RVE61521.1"/>
    </source>
</evidence>
<dbReference type="PANTHER" id="PTHR21463">
    <property type="entry name" value="ANGIOPOIETIN-LIKE PROTEIN 8"/>
    <property type="match status" value="1"/>
</dbReference>
<feature type="coiled-coil region" evidence="1">
    <location>
        <begin position="110"/>
        <end position="144"/>
    </location>
</feature>
<dbReference type="SUPFAM" id="SSF58104">
    <property type="entry name" value="Methyl-accepting chemotaxis protein (MCP) signaling domain"/>
    <property type="match status" value="1"/>
</dbReference>
<evidence type="ECO:0000256" key="1">
    <source>
        <dbReference type="SAM" id="Coils"/>
    </source>
</evidence>
<reference evidence="4 5" key="2">
    <citation type="submission" date="2019-01" db="EMBL/GenBank/DDBJ databases">
        <title>A chromosome length genome reference of the Java medaka (oryzias javanicus).</title>
        <authorList>
            <person name="Herpin A."/>
            <person name="Takehana Y."/>
            <person name="Naruse K."/>
            <person name="Ansai S."/>
            <person name="Kawaguchi M."/>
        </authorList>
    </citation>
    <scope>NUCLEOTIDE SEQUENCE [LARGE SCALE GENOMIC DNA]</scope>
    <source>
        <strain evidence="4">RS831</strain>
        <tissue evidence="4">Whole body</tissue>
    </source>
</reference>
<dbReference type="PANTHER" id="PTHR21463:SF0">
    <property type="entry name" value="ANGIOPOIETIN-LIKE PROTEIN 8"/>
    <property type="match status" value="1"/>
</dbReference>
<dbReference type="GO" id="GO:0019216">
    <property type="term" value="P:regulation of lipid metabolic process"/>
    <property type="evidence" value="ECO:0007669"/>
    <property type="project" value="InterPro"/>
</dbReference>
<dbReference type="Proteomes" id="UP000283210">
    <property type="component" value="Chromosome 17"/>
</dbReference>
<reference evidence="4 5" key="1">
    <citation type="submission" date="2018-11" db="EMBL/GenBank/DDBJ databases">
        <authorList>
            <person name="Lopez-Roques C."/>
            <person name="Donnadieu C."/>
            <person name="Bouchez O."/>
            <person name="Klopp C."/>
            <person name="Cabau C."/>
            <person name="Zahm M."/>
        </authorList>
    </citation>
    <scope>NUCLEOTIDE SEQUENCE [LARGE SCALE GENOMIC DNA]</scope>
    <source>
        <strain evidence="4">RS831</strain>
        <tissue evidence="4">Whole body</tissue>
    </source>
</reference>
<dbReference type="InterPro" id="IPR026614">
    <property type="entry name" value="ANGPTL8"/>
</dbReference>
<feature type="chain" id="PRO_5018673607" evidence="3">
    <location>
        <begin position="22"/>
        <end position="250"/>
    </location>
</feature>
<dbReference type="PROSITE" id="PS51257">
    <property type="entry name" value="PROKAR_LIPOPROTEIN"/>
    <property type="match status" value="1"/>
</dbReference>